<feature type="coiled-coil region" evidence="6">
    <location>
        <begin position="192"/>
        <end position="219"/>
    </location>
</feature>
<dbReference type="GO" id="GO:0004521">
    <property type="term" value="F:RNA endonuclease activity"/>
    <property type="evidence" value="ECO:0007669"/>
    <property type="project" value="InterPro"/>
</dbReference>
<protein>
    <submittedName>
        <fullName evidence="9">TIGR00255 family protein</fullName>
    </submittedName>
</protein>
<keyword evidence="3" id="KW-0255">Endonuclease</keyword>
<organism evidence="9">
    <name type="scientific">Candidatus Kentrum sp. SD</name>
    <dbReference type="NCBI Taxonomy" id="2126332"/>
    <lineage>
        <taxon>Bacteria</taxon>
        <taxon>Pseudomonadati</taxon>
        <taxon>Pseudomonadota</taxon>
        <taxon>Gammaproteobacteria</taxon>
        <taxon>Candidatus Kentrum</taxon>
    </lineage>
</organism>
<evidence type="ECO:0000256" key="2">
    <source>
        <dbReference type="ARBA" id="ARBA00022722"/>
    </source>
</evidence>
<evidence type="ECO:0000259" key="7">
    <source>
        <dbReference type="Pfam" id="PF03755"/>
    </source>
</evidence>
<evidence type="ECO:0000256" key="1">
    <source>
        <dbReference type="ARBA" id="ARBA00001968"/>
    </source>
</evidence>
<dbReference type="AlphaFoldDB" id="A0A450Y6F6"/>
<keyword evidence="4" id="KW-0378">Hydrolase</keyword>
<evidence type="ECO:0000259" key="8">
    <source>
        <dbReference type="Pfam" id="PF08340"/>
    </source>
</evidence>
<reference evidence="9" key="1">
    <citation type="submission" date="2019-02" db="EMBL/GenBank/DDBJ databases">
        <authorList>
            <person name="Gruber-Vodicka R. H."/>
            <person name="Seah K. B. B."/>
        </authorList>
    </citation>
    <scope>NUCLEOTIDE SEQUENCE</scope>
    <source>
        <strain evidence="9">BECK_S1321</strain>
    </source>
</reference>
<keyword evidence="6" id="KW-0175">Coiled coil</keyword>
<dbReference type="InterPro" id="IPR013551">
    <property type="entry name" value="YicC-like_C"/>
</dbReference>
<dbReference type="PANTHER" id="PTHR30636">
    <property type="entry name" value="UPF0701 PROTEIN YICC"/>
    <property type="match status" value="1"/>
</dbReference>
<name>A0A450Y6F6_9GAMM</name>
<dbReference type="PANTHER" id="PTHR30636:SF3">
    <property type="entry name" value="UPF0701 PROTEIN YICC"/>
    <property type="match status" value="1"/>
</dbReference>
<sequence>MIHSMTAFARDENQTEWGAITWELRSVNHRYLDVSVRLPEDLRSLEPKIREHVQNRIQRGKVECLLRYKPLTEQRSALTLNHDLARQLAKAAREIGDLFTNTGTINPMEVLSWPGMVESPAPDIQAVGASILAILDNALFELAATRSREGEKLAALIRIRCAEMVAIIARVRQRLPAILATQRDRLTTRISEIKVELNMDRLEQELVFLAQKIDVAEELDRLDTHLGEIKRLLEPSTETSGKTTRERKPIGRRLDFLMQEMHREANTLSAKSVDMEMTSASVELRVLIEQIREQAQNVE</sequence>
<evidence type="ECO:0000256" key="3">
    <source>
        <dbReference type="ARBA" id="ARBA00022759"/>
    </source>
</evidence>
<dbReference type="EMBL" id="CAADFR010000010">
    <property type="protein sequence ID" value="VFK37103.1"/>
    <property type="molecule type" value="Genomic_DNA"/>
</dbReference>
<comment type="cofactor">
    <cofactor evidence="1">
        <name>a divalent metal cation</name>
        <dbReference type="ChEBI" id="CHEBI:60240"/>
    </cofactor>
</comment>
<keyword evidence="2" id="KW-0540">Nuclease</keyword>
<evidence type="ECO:0000256" key="4">
    <source>
        <dbReference type="ARBA" id="ARBA00022801"/>
    </source>
</evidence>
<dbReference type="InterPro" id="IPR005229">
    <property type="entry name" value="YicC/YloC-like"/>
</dbReference>
<dbReference type="InterPro" id="IPR013527">
    <property type="entry name" value="YicC-like_N"/>
</dbReference>
<dbReference type="NCBIfam" id="TIGR00255">
    <property type="entry name" value="YicC/YloC family endoribonuclease"/>
    <property type="match status" value="1"/>
</dbReference>
<feature type="domain" description="Endoribonuclease YicC-like N-terminal" evidence="7">
    <location>
        <begin position="2"/>
        <end position="154"/>
    </location>
</feature>
<comment type="similarity">
    <text evidence="5">Belongs to the YicC/YloC family.</text>
</comment>
<evidence type="ECO:0000256" key="6">
    <source>
        <dbReference type="SAM" id="Coils"/>
    </source>
</evidence>
<dbReference type="GO" id="GO:0016787">
    <property type="term" value="F:hydrolase activity"/>
    <property type="evidence" value="ECO:0007669"/>
    <property type="project" value="UniProtKB-KW"/>
</dbReference>
<evidence type="ECO:0000256" key="5">
    <source>
        <dbReference type="ARBA" id="ARBA00035648"/>
    </source>
</evidence>
<dbReference type="Pfam" id="PF03755">
    <property type="entry name" value="YicC-like_N"/>
    <property type="match status" value="1"/>
</dbReference>
<evidence type="ECO:0000313" key="9">
    <source>
        <dbReference type="EMBL" id="VFK37103.1"/>
    </source>
</evidence>
<gene>
    <name evidence="9" type="ORF">BECKSD772F_GA0070984_101028</name>
</gene>
<dbReference type="Pfam" id="PF08340">
    <property type="entry name" value="YicC-like_C"/>
    <property type="match status" value="1"/>
</dbReference>
<accession>A0A450Y6F6</accession>
<feature type="domain" description="Endoribonuclease YicC-like C-terminal" evidence="8">
    <location>
        <begin position="171"/>
        <end position="299"/>
    </location>
</feature>
<proteinExistence type="inferred from homology"/>